<dbReference type="GO" id="GO:0004497">
    <property type="term" value="F:monooxygenase activity"/>
    <property type="evidence" value="ECO:0007669"/>
    <property type="project" value="InterPro"/>
</dbReference>
<dbReference type="Proteomes" id="UP000076727">
    <property type="component" value="Unassembled WGS sequence"/>
</dbReference>
<proteinExistence type="predicted"/>
<reference evidence="1 2" key="1">
    <citation type="journal article" date="2016" name="Mol. Biol. Evol.">
        <title>Comparative Genomics of Early-Diverging Mushroom-Forming Fungi Provides Insights into the Origins of Lignocellulose Decay Capabilities.</title>
        <authorList>
            <person name="Nagy L.G."/>
            <person name="Riley R."/>
            <person name="Tritt A."/>
            <person name="Adam C."/>
            <person name="Daum C."/>
            <person name="Floudas D."/>
            <person name="Sun H."/>
            <person name="Yadav J.S."/>
            <person name="Pangilinan J."/>
            <person name="Larsson K.H."/>
            <person name="Matsuura K."/>
            <person name="Barry K."/>
            <person name="Labutti K."/>
            <person name="Kuo R."/>
            <person name="Ohm R.A."/>
            <person name="Bhattacharya S.S."/>
            <person name="Shirouzu T."/>
            <person name="Yoshinaga Y."/>
            <person name="Martin F.M."/>
            <person name="Grigoriev I.V."/>
            <person name="Hibbett D.S."/>
        </authorList>
    </citation>
    <scope>NUCLEOTIDE SEQUENCE [LARGE SCALE GENOMIC DNA]</scope>
    <source>
        <strain evidence="1 2">L-15889</strain>
    </source>
</reference>
<sequence length="67" mass="7497">MILTSTTLFSPTICLGRFFAVAEFKILIAALVRHFVFEDAGAAYDFYRFGSNTVNAACMSSVHYHVR</sequence>
<keyword evidence="2" id="KW-1185">Reference proteome</keyword>
<dbReference type="EMBL" id="KV429140">
    <property type="protein sequence ID" value="KZT64126.1"/>
    <property type="molecule type" value="Genomic_DNA"/>
</dbReference>
<dbReference type="GO" id="GO:0020037">
    <property type="term" value="F:heme binding"/>
    <property type="evidence" value="ECO:0007669"/>
    <property type="project" value="InterPro"/>
</dbReference>
<name>A0A165L9L5_9APHY</name>
<dbReference type="SUPFAM" id="SSF48264">
    <property type="entry name" value="Cytochrome P450"/>
    <property type="match status" value="1"/>
</dbReference>
<dbReference type="GO" id="GO:0016705">
    <property type="term" value="F:oxidoreductase activity, acting on paired donors, with incorporation or reduction of molecular oxygen"/>
    <property type="evidence" value="ECO:0007669"/>
    <property type="project" value="InterPro"/>
</dbReference>
<organism evidence="1 2">
    <name type="scientific">Daedalea quercina L-15889</name>
    <dbReference type="NCBI Taxonomy" id="1314783"/>
    <lineage>
        <taxon>Eukaryota</taxon>
        <taxon>Fungi</taxon>
        <taxon>Dikarya</taxon>
        <taxon>Basidiomycota</taxon>
        <taxon>Agaricomycotina</taxon>
        <taxon>Agaricomycetes</taxon>
        <taxon>Polyporales</taxon>
        <taxon>Fomitopsis</taxon>
    </lineage>
</organism>
<accession>A0A165L9L5</accession>
<dbReference type="GO" id="GO:0005506">
    <property type="term" value="F:iron ion binding"/>
    <property type="evidence" value="ECO:0007669"/>
    <property type="project" value="InterPro"/>
</dbReference>
<protein>
    <submittedName>
        <fullName evidence="1">Uncharacterized protein</fullName>
    </submittedName>
</protein>
<dbReference type="InterPro" id="IPR036396">
    <property type="entry name" value="Cyt_P450_sf"/>
</dbReference>
<evidence type="ECO:0000313" key="1">
    <source>
        <dbReference type="EMBL" id="KZT64126.1"/>
    </source>
</evidence>
<dbReference type="AlphaFoldDB" id="A0A165L9L5"/>
<dbReference type="Gene3D" id="1.10.630.10">
    <property type="entry name" value="Cytochrome P450"/>
    <property type="match status" value="1"/>
</dbReference>
<evidence type="ECO:0000313" key="2">
    <source>
        <dbReference type="Proteomes" id="UP000076727"/>
    </source>
</evidence>
<gene>
    <name evidence="1" type="ORF">DAEQUDRAFT_769961</name>
</gene>